<dbReference type="AlphaFoldDB" id="G9YND6"/>
<evidence type="ECO:0000256" key="1">
    <source>
        <dbReference type="SAM" id="MobiDB-lite"/>
    </source>
</evidence>
<sequence length="70" mass="7933">MRALARRYQPADQGNTRQNNRNQQNDQAKQQQSEPVVSAKPDSTKEQETAAEDKCQKTQIAHVSIPPMKL</sequence>
<accession>G9YND6</accession>
<proteinExistence type="predicted"/>
<evidence type="ECO:0000313" key="2">
    <source>
        <dbReference type="EMBL" id="EHM53505.1"/>
    </source>
</evidence>
<protein>
    <submittedName>
        <fullName evidence="2">Uncharacterized protein</fullName>
    </submittedName>
</protein>
<reference evidence="2 3" key="1">
    <citation type="submission" date="2011-08" db="EMBL/GenBank/DDBJ databases">
        <authorList>
            <person name="Weinstock G."/>
            <person name="Sodergren E."/>
            <person name="Clifton S."/>
            <person name="Fulton L."/>
            <person name="Fulton B."/>
            <person name="Courtney L."/>
            <person name="Fronick C."/>
            <person name="Harrison M."/>
            <person name="Strong C."/>
            <person name="Farmer C."/>
            <person name="Delahaunty K."/>
            <person name="Markovic C."/>
            <person name="Hall O."/>
            <person name="Minx P."/>
            <person name="Tomlinson C."/>
            <person name="Mitreva M."/>
            <person name="Hou S."/>
            <person name="Chen J."/>
            <person name="Wollam A."/>
            <person name="Pepin K.H."/>
            <person name="Johnson M."/>
            <person name="Bhonagiri V."/>
            <person name="Zhang X."/>
            <person name="Suruliraj S."/>
            <person name="Warren W."/>
            <person name="Chinwalla A."/>
            <person name="Mardis E.R."/>
            <person name="Wilson R.K."/>
        </authorList>
    </citation>
    <scope>NUCLEOTIDE SEQUENCE [LARGE SCALE GENOMIC DNA]</scope>
    <source>
        <strain evidence="2 3">ATCC 29863</strain>
    </source>
</reference>
<name>G9YND6_FLAPL</name>
<feature type="compositionally biased region" description="Low complexity" evidence="1">
    <location>
        <begin position="13"/>
        <end position="32"/>
    </location>
</feature>
<dbReference type="EMBL" id="AGCK01000065">
    <property type="protein sequence ID" value="EHM53505.1"/>
    <property type="molecule type" value="Genomic_DNA"/>
</dbReference>
<gene>
    <name evidence="2" type="ORF">HMPREF0372_00997</name>
</gene>
<dbReference type="Proteomes" id="UP000004459">
    <property type="component" value="Unassembled WGS sequence"/>
</dbReference>
<feature type="compositionally biased region" description="Basic and acidic residues" evidence="1">
    <location>
        <begin position="42"/>
        <end position="56"/>
    </location>
</feature>
<dbReference type="HOGENOM" id="CLU_2842150_0_0_9"/>
<evidence type="ECO:0000313" key="3">
    <source>
        <dbReference type="Proteomes" id="UP000004459"/>
    </source>
</evidence>
<comment type="caution">
    <text evidence="2">The sequence shown here is derived from an EMBL/GenBank/DDBJ whole genome shotgun (WGS) entry which is preliminary data.</text>
</comment>
<organism evidence="2 3">
    <name type="scientific">Flavonifractor plautii ATCC 29863</name>
    <dbReference type="NCBI Taxonomy" id="411475"/>
    <lineage>
        <taxon>Bacteria</taxon>
        <taxon>Bacillati</taxon>
        <taxon>Bacillota</taxon>
        <taxon>Clostridia</taxon>
        <taxon>Eubacteriales</taxon>
        <taxon>Oscillospiraceae</taxon>
        <taxon>Flavonifractor</taxon>
    </lineage>
</organism>
<feature type="region of interest" description="Disordered" evidence="1">
    <location>
        <begin position="1"/>
        <end position="70"/>
    </location>
</feature>